<reference evidence="1" key="1">
    <citation type="journal article" date="2014" name="Front. Microbiol.">
        <title>High frequency of phylogenetically diverse reductive dehalogenase-homologous genes in deep subseafloor sedimentary metagenomes.</title>
        <authorList>
            <person name="Kawai M."/>
            <person name="Futagami T."/>
            <person name="Toyoda A."/>
            <person name="Takaki Y."/>
            <person name="Nishi S."/>
            <person name="Hori S."/>
            <person name="Arai W."/>
            <person name="Tsubouchi T."/>
            <person name="Morono Y."/>
            <person name="Uchiyama I."/>
            <person name="Ito T."/>
            <person name="Fujiyama A."/>
            <person name="Inagaki F."/>
            <person name="Takami H."/>
        </authorList>
    </citation>
    <scope>NUCLEOTIDE SEQUENCE</scope>
    <source>
        <strain evidence="1">Expedition CK06-06</strain>
    </source>
</reference>
<feature type="non-terminal residue" evidence="1">
    <location>
        <position position="51"/>
    </location>
</feature>
<evidence type="ECO:0000313" key="1">
    <source>
        <dbReference type="EMBL" id="GAI50554.1"/>
    </source>
</evidence>
<organism evidence="1">
    <name type="scientific">marine sediment metagenome</name>
    <dbReference type="NCBI Taxonomy" id="412755"/>
    <lineage>
        <taxon>unclassified sequences</taxon>
        <taxon>metagenomes</taxon>
        <taxon>ecological metagenomes</taxon>
    </lineage>
</organism>
<name>X1R4M1_9ZZZZ</name>
<protein>
    <submittedName>
        <fullName evidence="1">Uncharacterized protein</fullName>
    </submittedName>
</protein>
<proteinExistence type="predicted"/>
<dbReference type="EMBL" id="BARV01042744">
    <property type="protein sequence ID" value="GAI50554.1"/>
    <property type="molecule type" value="Genomic_DNA"/>
</dbReference>
<sequence>MIEFVSTFPPIMCGIGTYTKYLVSHMPLDAYRIISFKLDDFFWFPESYEFK</sequence>
<dbReference type="AlphaFoldDB" id="X1R4M1"/>
<accession>X1R4M1</accession>
<comment type="caution">
    <text evidence="1">The sequence shown here is derived from an EMBL/GenBank/DDBJ whole genome shotgun (WGS) entry which is preliminary data.</text>
</comment>
<gene>
    <name evidence="1" type="ORF">S06H3_64139</name>
</gene>